<dbReference type="EMBL" id="PQGG01000035">
    <property type="protein sequence ID" value="POP51691.1"/>
    <property type="molecule type" value="Genomic_DNA"/>
</dbReference>
<evidence type="ECO:0000259" key="1">
    <source>
        <dbReference type="Pfam" id="PF13336"/>
    </source>
</evidence>
<dbReference type="RefSeq" id="WP_103685317.1">
    <property type="nucleotide sequence ID" value="NZ_PQGG01000035.1"/>
</dbReference>
<dbReference type="Gene3D" id="3.30.750.70">
    <property type="entry name" value="4-hydroxybutyrate coenzyme like domains"/>
    <property type="match status" value="1"/>
</dbReference>
<evidence type="ECO:0000313" key="2">
    <source>
        <dbReference type="EMBL" id="POP51691.1"/>
    </source>
</evidence>
<name>A0A2S4HDC2_9GAMM</name>
<evidence type="ECO:0000313" key="3">
    <source>
        <dbReference type="Proteomes" id="UP000237222"/>
    </source>
</evidence>
<dbReference type="PANTHER" id="PTHR21432:SF20">
    <property type="entry name" value="ACETYL-COA HYDROLASE"/>
    <property type="match status" value="1"/>
</dbReference>
<protein>
    <recommendedName>
        <fullName evidence="1">Acetyl-CoA hydrolase/transferase C-terminal domain-containing protein</fullName>
    </recommendedName>
</protein>
<dbReference type="GO" id="GO:0008775">
    <property type="term" value="F:acetate CoA-transferase activity"/>
    <property type="evidence" value="ECO:0007669"/>
    <property type="project" value="InterPro"/>
</dbReference>
<dbReference type="Proteomes" id="UP000237222">
    <property type="component" value="Unassembled WGS sequence"/>
</dbReference>
<dbReference type="InterPro" id="IPR037171">
    <property type="entry name" value="NagB/RpiA_transferase-like"/>
</dbReference>
<dbReference type="Pfam" id="PF13336">
    <property type="entry name" value="AcetylCoA_hyd_C"/>
    <property type="match status" value="1"/>
</dbReference>
<organism evidence="2 3">
    <name type="scientific">Zhongshania marina</name>
    <dbReference type="NCBI Taxonomy" id="2304603"/>
    <lineage>
        <taxon>Bacteria</taxon>
        <taxon>Pseudomonadati</taxon>
        <taxon>Pseudomonadota</taxon>
        <taxon>Gammaproteobacteria</taxon>
        <taxon>Cellvibrionales</taxon>
        <taxon>Spongiibacteraceae</taxon>
        <taxon>Zhongshania</taxon>
    </lineage>
</organism>
<comment type="caution">
    <text evidence="2">The sequence shown here is derived from an EMBL/GenBank/DDBJ whole genome shotgun (WGS) entry which is preliminary data.</text>
</comment>
<proteinExistence type="predicted"/>
<dbReference type="SUPFAM" id="SSF100950">
    <property type="entry name" value="NagB/RpiA/CoA transferase-like"/>
    <property type="match status" value="2"/>
</dbReference>
<gene>
    <name evidence="2" type="ORF">C0068_15120</name>
</gene>
<sequence length="413" mass="44152">MNTAADIEQLAAHFQPGDTVFIPGSAGEPSELTEMLVNNPDLAPGVTFITSFVPGINTRNLCNIETKRKMAVFFMQSHFRKDYEKGGIKFRPISFKQIQQYLCAASTRIDWLVVQVADAVDGRHSLGPHAEFLPGLIARDCKILGLINPNTPNTPSAPSLAASRLTATARSNTPLESYDAGSSNATSEAIAQHIAALIPNGATLQIGLGKIPSQLLAALRDHRELGFHTGMLSDSILPLASSGALREKNALTTAVFVGSENLYKQLPTLQSLNIAGAEFTHDPAVLVKVPKLHAINSALEVDVLGQVNAETLNNKYVSAPGGLPDFAAAASRQQDGLSIVALPSTDPSGKHSRITAKFRSGTPVSVPQFDVDYVVTEFGAAYLRGATPSERHERIIAIAHPDHRESLESKLAE</sequence>
<dbReference type="GO" id="GO:0006083">
    <property type="term" value="P:acetate metabolic process"/>
    <property type="evidence" value="ECO:0007669"/>
    <property type="project" value="InterPro"/>
</dbReference>
<dbReference type="PANTHER" id="PTHR21432">
    <property type="entry name" value="ACETYL-COA HYDROLASE-RELATED"/>
    <property type="match status" value="1"/>
</dbReference>
<dbReference type="InterPro" id="IPR026888">
    <property type="entry name" value="AcetylCoA_hyd_C"/>
</dbReference>
<dbReference type="OrthoDB" id="9801795at2"/>
<dbReference type="Gene3D" id="3.40.1080.20">
    <property type="entry name" value="Acetyl-CoA hydrolase/transferase C-terminal domain"/>
    <property type="match status" value="1"/>
</dbReference>
<dbReference type="InterPro" id="IPR038460">
    <property type="entry name" value="AcetylCoA_hyd_C_sf"/>
</dbReference>
<dbReference type="InterPro" id="IPR046433">
    <property type="entry name" value="ActCoA_hydro"/>
</dbReference>
<dbReference type="AlphaFoldDB" id="A0A2S4HDC2"/>
<dbReference type="Gene3D" id="3.40.1080.10">
    <property type="entry name" value="Glutaconate Coenzyme A-transferase"/>
    <property type="match status" value="1"/>
</dbReference>
<accession>A0A2S4HDC2</accession>
<reference evidence="2" key="1">
    <citation type="submission" date="2018-01" db="EMBL/GenBank/DDBJ databases">
        <authorList>
            <person name="Yu X.-D."/>
        </authorList>
    </citation>
    <scope>NUCLEOTIDE SEQUENCE</scope>
    <source>
        <strain evidence="2">ZX-21</strain>
    </source>
</reference>
<feature type="domain" description="Acetyl-CoA hydrolase/transferase C-terminal" evidence="1">
    <location>
        <begin position="258"/>
        <end position="410"/>
    </location>
</feature>